<dbReference type="GO" id="GO:0009308">
    <property type="term" value="P:amine metabolic process"/>
    <property type="evidence" value="ECO:0007669"/>
    <property type="project" value="UniProtKB-UniRule"/>
</dbReference>
<proteinExistence type="inferred from homology"/>
<comment type="cofactor">
    <cofactor evidence="14">
        <name>Cu cation</name>
        <dbReference type="ChEBI" id="CHEBI:23378"/>
    </cofactor>
    <text evidence="14">Contains 1 topaquinone per subunit.</text>
</comment>
<evidence type="ECO:0000259" key="16">
    <source>
        <dbReference type="Pfam" id="PF02727"/>
    </source>
</evidence>
<dbReference type="InterPro" id="IPR000269">
    <property type="entry name" value="Cu_amine_oxidase"/>
</dbReference>
<dbReference type="InterPro" id="IPR015800">
    <property type="entry name" value="Cu_amine_oxidase_N2"/>
</dbReference>
<feature type="domain" description="Copper amine oxidase N3-terminal" evidence="17">
    <location>
        <begin position="98"/>
        <end position="186"/>
    </location>
</feature>
<evidence type="ECO:0000313" key="18">
    <source>
        <dbReference type="EMBL" id="KAK9825305.1"/>
    </source>
</evidence>
<feature type="active site" description="Schiff-base intermediate with substrate; via topaquinone" evidence="12">
    <location>
        <position position="378"/>
    </location>
</feature>
<accession>A0AAW1QVK3</accession>
<evidence type="ECO:0000259" key="17">
    <source>
        <dbReference type="Pfam" id="PF02728"/>
    </source>
</evidence>
<feature type="modified residue" description="2',4',5'-topaquinone" evidence="13">
    <location>
        <position position="378"/>
    </location>
</feature>
<dbReference type="Proteomes" id="UP001438707">
    <property type="component" value="Unassembled WGS sequence"/>
</dbReference>
<dbReference type="PANTHER" id="PTHR10638">
    <property type="entry name" value="COPPER AMINE OXIDASE"/>
    <property type="match status" value="1"/>
</dbReference>
<gene>
    <name evidence="18" type="ORF">WJX74_007722</name>
</gene>
<dbReference type="FunFam" id="2.70.98.20:FF:000001">
    <property type="entry name" value="Amine oxidase"/>
    <property type="match status" value="1"/>
</dbReference>
<comment type="similarity">
    <text evidence="4 14">Belongs to the copper/topaquinone oxidase family.</text>
</comment>
<dbReference type="PANTHER" id="PTHR10638:SF86">
    <property type="entry name" value="COPPER AMINE OXIDASE 1-RELATED"/>
    <property type="match status" value="1"/>
</dbReference>
<protein>
    <recommendedName>
        <fullName evidence="14">Amine oxidase</fullName>
        <ecNumber evidence="14">1.4.3.-</ecNumber>
    </recommendedName>
</protein>
<evidence type="ECO:0000256" key="1">
    <source>
        <dbReference type="ARBA" id="ARBA00001935"/>
    </source>
</evidence>
<evidence type="ECO:0000256" key="13">
    <source>
        <dbReference type="PIRSR" id="PIRSR600269-51"/>
    </source>
</evidence>
<evidence type="ECO:0000256" key="5">
    <source>
        <dbReference type="ARBA" id="ARBA00011738"/>
    </source>
</evidence>
<feature type="domain" description="Copper amine oxidase catalytic" evidence="15">
    <location>
        <begin position="218"/>
        <end position="626"/>
    </location>
</feature>
<evidence type="ECO:0000256" key="9">
    <source>
        <dbReference type="ARBA" id="ARBA00023008"/>
    </source>
</evidence>
<dbReference type="InterPro" id="IPR049948">
    <property type="entry name" value="Cu_Am_ox_TPQ-bd"/>
</dbReference>
<comment type="cofactor">
    <cofactor evidence="2">
        <name>Mn(2+)</name>
        <dbReference type="ChEBI" id="CHEBI:29035"/>
    </cofactor>
</comment>
<evidence type="ECO:0000256" key="2">
    <source>
        <dbReference type="ARBA" id="ARBA00001936"/>
    </source>
</evidence>
<keyword evidence="9 14" id="KW-0186">Copper</keyword>
<keyword evidence="19" id="KW-1185">Reference proteome</keyword>
<dbReference type="InterPro" id="IPR036460">
    <property type="entry name" value="Cu_amine_oxidase_C_sf"/>
</dbReference>
<dbReference type="GO" id="GO:0048038">
    <property type="term" value="F:quinone binding"/>
    <property type="evidence" value="ECO:0007669"/>
    <property type="project" value="InterPro"/>
</dbReference>
<dbReference type="InterPro" id="IPR016182">
    <property type="entry name" value="Cu_amine_oxidase_N-reg"/>
</dbReference>
<dbReference type="AlphaFoldDB" id="A0AAW1QVK3"/>
<name>A0AAW1QVK3_9CHLO</name>
<evidence type="ECO:0000256" key="4">
    <source>
        <dbReference type="ARBA" id="ARBA00007983"/>
    </source>
</evidence>
<keyword evidence="10" id="KW-1015">Disulfide bond</keyword>
<dbReference type="InterPro" id="IPR015798">
    <property type="entry name" value="Cu_amine_oxidase_C"/>
</dbReference>
<sequence length="684" mass="75885">MKGHPLDPLSNLEIKAAAEACKAYASKQKLGKLFFHAITLQEPAKVKLFAYEDSGPRLTREAFAIFSFPGSGQPYEALIDLDADQVVTCSKADGLASFTVQDILDVEAIIKEDSKIIEVLKEHGVTDMDTVCVDPWPIHPTEEMPMVRLVQAFIYIRKYVGDNQYARPVPFVPIYDPGEKKVVEIKRLHTGPVKLPEQASQYHRDFVKATRTDIKPLDVVQPEGPSFKVSGNVIGWQKWQIRVGFNYREGLVLHQVKYQDGEELRPIIHRASIAEMCVPYAADKEPFNHKCVFDIGDLGLGVCANSLELGCDCLGHIKYFDGTINTPEGDAVVLPNIICLHEEDAGILWKHTEMRTNHAESRRSRRLVISFFTTVANYEYGMYWNFYQDGSVQCEIKLTGQVSTNYALPGEEEPALGTTMLPDVIATHHQHIFAARLDMAVDDHAGGRDLQVSEVDVKALPAGPKNPFGFAFKPVETVFTRESEAQRDCNASLARTWRISNHNKKHPTTGKPVSYKLLPNQSQTLLALPESSMGIKAGFAAHNLWVTPHCDKERWPGGNYPVQNLHNNGLTAWVKKDRPLFGKDPVLWHCFGATHIARPEDFPVMPVEVAGFWLKPVGFFKSNPAIDLPATKNPTSKMHCRNGSSTEATANGNANGCSMDAIPHGGPPNGYAHSAAVKGMNGYH</sequence>
<evidence type="ECO:0000256" key="8">
    <source>
        <dbReference type="ARBA" id="ARBA00023002"/>
    </source>
</evidence>
<comment type="cofactor">
    <cofactor evidence="1">
        <name>Cu cation</name>
        <dbReference type="ChEBI" id="CHEBI:23378"/>
    </cofactor>
</comment>
<evidence type="ECO:0000259" key="15">
    <source>
        <dbReference type="Pfam" id="PF01179"/>
    </source>
</evidence>
<dbReference type="SUPFAM" id="SSF49998">
    <property type="entry name" value="Amine oxidase catalytic domain"/>
    <property type="match status" value="1"/>
</dbReference>
<dbReference type="EMBL" id="JALJOS010000025">
    <property type="protein sequence ID" value="KAK9825305.1"/>
    <property type="molecule type" value="Genomic_DNA"/>
</dbReference>
<dbReference type="GO" id="GO:0005507">
    <property type="term" value="F:copper ion binding"/>
    <property type="evidence" value="ECO:0007669"/>
    <property type="project" value="InterPro"/>
</dbReference>
<evidence type="ECO:0000256" key="6">
    <source>
        <dbReference type="ARBA" id="ARBA00022723"/>
    </source>
</evidence>
<keyword evidence="6 14" id="KW-0479">Metal-binding</keyword>
<feature type="active site" description="Proton acceptor" evidence="12">
    <location>
        <position position="294"/>
    </location>
</feature>
<comment type="caution">
    <text evidence="18">The sequence shown here is derived from an EMBL/GenBank/DDBJ whole genome shotgun (WGS) entry which is preliminary data.</text>
</comment>
<dbReference type="NCBIfam" id="NF008559">
    <property type="entry name" value="PRK11504.1"/>
    <property type="match status" value="1"/>
</dbReference>
<evidence type="ECO:0000256" key="11">
    <source>
        <dbReference type="ARBA" id="ARBA00023211"/>
    </source>
</evidence>
<keyword evidence="7 12" id="KW-0801">TPQ</keyword>
<organism evidence="18 19">
    <name type="scientific">Apatococcus lobatus</name>
    <dbReference type="NCBI Taxonomy" id="904363"/>
    <lineage>
        <taxon>Eukaryota</taxon>
        <taxon>Viridiplantae</taxon>
        <taxon>Chlorophyta</taxon>
        <taxon>core chlorophytes</taxon>
        <taxon>Trebouxiophyceae</taxon>
        <taxon>Chlorellales</taxon>
        <taxon>Chlorellaceae</taxon>
        <taxon>Apatococcus</taxon>
    </lineage>
</organism>
<evidence type="ECO:0000256" key="10">
    <source>
        <dbReference type="ARBA" id="ARBA00023157"/>
    </source>
</evidence>
<dbReference type="PROSITE" id="PS01164">
    <property type="entry name" value="COPPER_AMINE_OXID_1"/>
    <property type="match status" value="1"/>
</dbReference>
<dbReference type="Pfam" id="PF01179">
    <property type="entry name" value="Cu_amine_oxid"/>
    <property type="match status" value="1"/>
</dbReference>
<dbReference type="EC" id="1.4.3.-" evidence="14"/>
<dbReference type="Pfam" id="PF02728">
    <property type="entry name" value="Cu_amine_oxidN3"/>
    <property type="match status" value="1"/>
</dbReference>
<evidence type="ECO:0000256" key="12">
    <source>
        <dbReference type="PIRSR" id="PIRSR600269-50"/>
    </source>
</evidence>
<comment type="PTM">
    <text evidence="13 14">Topaquinone (TPQ) is generated by copper-dependent autoxidation of a specific tyrosyl residue.</text>
</comment>
<keyword evidence="11" id="KW-0464">Manganese</keyword>
<dbReference type="Pfam" id="PF02727">
    <property type="entry name" value="Cu_amine_oxidN2"/>
    <property type="match status" value="1"/>
</dbReference>
<keyword evidence="8 14" id="KW-0560">Oxidoreductase</keyword>
<dbReference type="Gene3D" id="3.10.450.40">
    <property type="match status" value="2"/>
</dbReference>
<feature type="domain" description="Copper amine oxidase N2-terminal" evidence="16">
    <location>
        <begin position="4"/>
        <end position="87"/>
    </location>
</feature>
<dbReference type="Gene3D" id="2.70.98.20">
    <property type="entry name" value="Copper amine oxidase, catalytic domain"/>
    <property type="match status" value="1"/>
</dbReference>
<dbReference type="InterPro" id="IPR015802">
    <property type="entry name" value="Cu_amine_oxidase_N3"/>
</dbReference>
<dbReference type="GO" id="GO:0008131">
    <property type="term" value="F:primary methylamine oxidase activity"/>
    <property type="evidence" value="ECO:0007669"/>
    <property type="project" value="InterPro"/>
</dbReference>
<evidence type="ECO:0000313" key="19">
    <source>
        <dbReference type="Proteomes" id="UP001438707"/>
    </source>
</evidence>
<reference evidence="18 19" key="1">
    <citation type="journal article" date="2024" name="Nat. Commun.">
        <title>Phylogenomics reveals the evolutionary origins of lichenization in chlorophyte algae.</title>
        <authorList>
            <person name="Puginier C."/>
            <person name="Libourel C."/>
            <person name="Otte J."/>
            <person name="Skaloud P."/>
            <person name="Haon M."/>
            <person name="Grisel S."/>
            <person name="Petersen M."/>
            <person name="Berrin J.G."/>
            <person name="Delaux P.M."/>
            <person name="Dal Grande F."/>
            <person name="Keller J."/>
        </authorList>
    </citation>
    <scope>NUCLEOTIDE SEQUENCE [LARGE SCALE GENOMIC DNA]</scope>
    <source>
        <strain evidence="18 19">SAG 2145</strain>
    </source>
</reference>
<dbReference type="SUPFAM" id="SSF54416">
    <property type="entry name" value="Amine oxidase N-terminal region"/>
    <property type="match status" value="2"/>
</dbReference>
<evidence type="ECO:0000256" key="3">
    <source>
        <dbReference type="ARBA" id="ARBA00001947"/>
    </source>
</evidence>
<comment type="cofactor">
    <cofactor evidence="3">
        <name>Zn(2+)</name>
        <dbReference type="ChEBI" id="CHEBI:29105"/>
    </cofactor>
</comment>
<evidence type="ECO:0000256" key="14">
    <source>
        <dbReference type="RuleBase" id="RU000672"/>
    </source>
</evidence>
<evidence type="ECO:0000256" key="7">
    <source>
        <dbReference type="ARBA" id="ARBA00022772"/>
    </source>
</evidence>
<comment type="subunit">
    <text evidence="5">Homodimer.</text>
</comment>